<sequence>MKLLLGKDFSPSSPKAYSLAKIFHPDVGANGEICANLFKRDWTVELDI</sequence>
<feature type="domain" description="UBC core" evidence="1">
    <location>
        <begin position="1"/>
        <end position="48"/>
    </location>
</feature>
<dbReference type="AlphaFoldDB" id="A6HQG9"/>
<gene>
    <name evidence="2" type="ORF">rCG_26163</name>
</gene>
<reference evidence="3" key="1">
    <citation type="submission" date="2005-09" db="EMBL/GenBank/DDBJ databases">
        <authorList>
            <person name="Mural R.J."/>
            <person name="Li P.W."/>
            <person name="Adams M.D."/>
            <person name="Amanatides P.G."/>
            <person name="Baden-Tillson H."/>
            <person name="Barnstead M."/>
            <person name="Chin S.H."/>
            <person name="Dew I."/>
            <person name="Evans C.A."/>
            <person name="Ferriera S."/>
            <person name="Flanigan M."/>
            <person name="Fosler C."/>
            <person name="Glodek A."/>
            <person name="Gu Z."/>
            <person name="Holt R.A."/>
            <person name="Jennings D."/>
            <person name="Kraft C.L."/>
            <person name="Lu F."/>
            <person name="Nguyen T."/>
            <person name="Nusskern D.R."/>
            <person name="Pfannkoch C.M."/>
            <person name="Sitter C."/>
            <person name="Sutton G.G."/>
            <person name="Venter J.C."/>
            <person name="Wang Z."/>
            <person name="Woodage T."/>
            <person name="Zheng X.H."/>
            <person name="Zhong F."/>
        </authorList>
    </citation>
    <scope>NUCLEOTIDE SEQUENCE [LARGE SCALE GENOMIC DNA]</scope>
    <source>
        <strain>BN</strain>
        <strain evidence="3">Sprague-Dawley</strain>
    </source>
</reference>
<dbReference type="InterPro" id="IPR000608">
    <property type="entry name" value="UBC"/>
</dbReference>
<dbReference type="Gene3D" id="3.10.110.10">
    <property type="entry name" value="Ubiquitin Conjugating Enzyme"/>
    <property type="match status" value="1"/>
</dbReference>
<evidence type="ECO:0000259" key="1">
    <source>
        <dbReference type="PROSITE" id="PS50127"/>
    </source>
</evidence>
<dbReference type="Proteomes" id="UP000234681">
    <property type="component" value="Chromosome 3"/>
</dbReference>
<dbReference type="SUPFAM" id="SSF54495">
    <property type="entry name" value="UBC-like"/>
    <property type="match status" value="1"/>
</dbReference>
<organism evidence="2 3">
    <name type="scientific">Rattus norvegicus</name>
    <name type="common">Rat</name>
    <dbReference type="NCBI Taxonomy" id="10116"/>
    <lineage>
        <taxon>Eukaryota</taxon>
        <taxon>Metazoa</taxon>
        <taxon>Chordata</taxon>
        <taxon>Craniata</taxon>
        <taxon>Vertebrata</taxon>
        <taxon>Euteleostomi</taxon>
        <taxon>Mammalia</taxon>
        <taxon>Eutheria</taxon>
        <taxon>Euarchontoglires</taxon>
        <taxon>Glires</taxon>
        <taxon>Rodentia</taxon>
        <taxon>Myomorpha</taxon>
        <taxon>Muroidea</taxon>
        <taxon>Muridae</taxon>
        <taxon>Murinae</taxon>
        <taxon>Rattus</taxon>
    </lineage>
</organism>
<proteinExistence type="predicted"/>
<name>A6HQG9_RAT</name>
<dbReference type="EMBL" id="CH473949">
    <property type="protein sequence ID" value="EDL80270.1"/>
    <property type="molecule type" value="Genomic_DNA"/>
</dbReference>
<accession>A6HQG9</accession>
<evidence type="ECO:0000313" key="3">
    <source>
        <dbReference type="Proteomes" id="UP000234681"/>
    </source>
</evidence>
<dbReference type="PROSITE" id="PS50127">
    <property type="entry name" value="UBC_2"/>
    <property type="match status" value="1"/>
</dbReference>
<dbReference type="Pfam" id="PF00179">
    <property type="entry name" value="UQ_con"/>
    <property type="match status" value="1"/>
</dbReference>
<evidence type="ECO:0000313" key="2">
    <source>
        <dbReference type="EMBL" id="EDL80270.1"/>
    </source>
</evidence>
<dbReference type="InterPro" id="IPR016135">
    <property type="entry name" value="UBQ-conjugating_enzyme/RWD"/>
</dbReference>
<protein>
    <submittedName>
        <fullName evidence="2">RCG26163</fullName>
    </submittedName>
</protein>